<organism evidence="1 2">
    <name type="scientific">Methylobacterium fujisawaense</name>
    <dbReference type="NCBI Taxonomy" id="107400"/>
    <lineage>
        <taxon>Bacteria</taxon>
        <taxon>Pseudomonadati</taxon>
        <taxon>Pseudomonadota</taxon>
        <taxon>Alphaproteobacteria</taxon>
        <taxon>Hyphomicrobiales</taxon>
        <taxon>Methylobacteriaceae</taxon>
        <taxon>Methylobacterium</taxon>
    </lineage>
</organism>
<feature type="non-terminal residue" evidence="1">
    <location>
        <position position="1"/>
    </location>
</feature>
<name>A0ABR6DLL3_9HYPH</name>
<evidence type="ECO:0000313" key="1">
    <source>
        <dbReference type="EMBL" id="MBA9066189.1"/>
    </source>
</evidence>
<proteinExistence type="predicted"/>
<reference evidence="1 2" key="1">
    <citation type="submission" date="2020-08" db="EMBL/GenBank/DDBJ databases">
        <title>Genomic Encyclopedia of Type Strains, Phase IV (KMG-IV): sequencing the most valuable type-strain genomes for metagenomic binning, comparative biology and taxonomic classification.</title>
        <authorList>
            <person name="Goeker M."/>
        </authorList>
    </citation>
    <scope>NUCLEOTIDE SEQUENCE [LARGE SCALE GENOMIC DNA]</scope>
    <source>
        <strain evidence="1 2">DSM 5686</strain>
    </source>
</reference>
<sequence length="51" mass="5686">YRGTQRYVPTVPADEDALTRAIVALASDYGRSGYESVHARQTRSLRFCPAL</sequence>
<protein>
    <submittedName>
        <fullName evidence="1">Uncharacterized protein</fullName>
    </submittedName>
</protein>
<evidence type="ECO:0000313" key="2">
    <source>
        <dbReference type="Proteomes" id="UP000565455"/>
    </source>
</evidence>
<comment type="caution">
    <text evidence="1">The sequence shown here is derived from an EMBL/GenBank/DDBJ whole genome shotgun (WGS) entry which is preliminary data.</text>
</comment>
<dbReference type="Proteomes" id="UP000565455">
    <property type="component" value="Unassembled WGS sequence"/>
</dbReference>
<gene>
    <name evidence="1" type="ORF">GGQ91_005616</name>
</gene>
<accession>A0ABR6DLL3</accession>
<keyword evidence="2" id="KW-1185">Reference proteome</keyword>
<dbReference type="EMBL" id="JACJIM010000013">
    <property type="protein sequence ID" value="MBA9066189.1"/>
    <property type="molecule type" value="Genomic_DNA"/>
</dbReference>